<dbReference type="RefSeq" id="XP_013762304.1">
    <property type="nucleotide sequence ID" value="XM_013906850.1"/>
</dbReference>
<evidence type="ECO:0000256" key="2">
    <source>
        <dbReference type="SAM" id="SignalP"/>
    </source>
</evidence>
<gene>
    <name evidence="3" type="ORF">AMSG_01136</name>
</gene>
<keyword evidence="4" id="KW-1185">Reference proteome</keyword>
<feature type="region of interest" description="Disordered" evidence="1">
    <location>
        <begin position="482"/>
        <end position="516"/>
    </location>
</feature>
<feature type="chain" id="PRO_5005537571" description="TNFR-Cys domain-containing protein" evidence="2">
    <location>
        <begin position="20"/>
        <end position="544"/>
    </location>
</feature>
<evidence type="ECO:0000313" key="3">
    <source>
        <dbReference type="EMBL" id="KNC52306.1"/>
    </source>
</evidence>
<dbReference type="GeneID" id="25560901"/>
<keyword evidence="2" id="KW-0732">Signal</keyword>
<name>A0A0L0DJM1_THETB</name>
<accession>A0A0L0DJM1</accession>
<reference evidence="3 4" key="1">
    <citation type="submission" date="2010-05" db="EMBL/GenBank/DDBJ databases">
        <title>The Genome Sequence of Thecamonas trahens ATCC 50062.</title>
        <authorList>
            <consortium name="The Broad Institute Genome Sequencing Platform"/>
            <person name="Russ C."/>
            <person name="Cuomo C."/>
            <person name="Shea T."/>
            <person name="Young S.K."/>
            <person name="Zeng Q."/>
            <person name="Koehrsen M."/>
            <person name="Haas B."/>
            <person name="Borodovsky M."/>
            <person name="Guigo R."/>
            <person name="Alvarado L."/>
            <person name="Berlin A."/>
            <person name="Bochicchio J."/>
            <person name="Borenstein D."/>
            <person name="Chapman S."/>
            <person name="Chen Z."/>
            <person name="Freedman E."/>
            <person name="Gellesch M."/>
            <person name="Goldberg J."/>
            <person name="Griggs A."/>
            <person name="Gujja S."/>
            <person name="Heilman E."/>
            <person name="Heiman D."/>
            <person name="Hepburn T."/>
            <person name="Howarth C."/>
            <person name="Jen D."/>
            <person name="Larson L."/>
            <person name="Mehta T."/>
            <person name="Park D."/>
            <person name="Pearson M."/>
            <person name="Roberts A."/>
            <person name="Saif S."/>
            <person name="Shenoy N."/>
            <person name="Sisk P."/>
            <person name="Stolte C."/>
            <person name="Sykes S."/>
            <person name="Thomson T."/>
            <person name="Walk T."/>
            <person name="White J."/>
            <person name="Yandava C."/>
            <person name="Burger G."/>
            <person name="Gray M.W."/>
            <person name="Holland P.W.H."/>
            <person name="King N."/>
            <person name="Lang F.B.F."/>
            <person name="Roger A.J."/>
            <person name="Ruiz-Trillo I."/>
            <person name="Lander E."/>
            <person name="Nusbaum C."/>
        </authorList>
    </citation>
    <scope>NUCLEOTIDE SEQUENCE [LARGE SCALE GENOMIC DNA]</scope>
    <source>
        <strain evidence="3 4">ATCC 50062</strain>
    </source>
</reference>
<sequence>MKVIIFAAIAALLVSTAAAGIVAQCRSEFRNANCRACAESATQGDSTSGPRPCGWCPPEAAGGAGVCHQLQSGTTPPCADVKRGNNIDTCPAPSGGGGGSTTCDPAQSSSCSTPRECSAGELPIRGDPPACCPTCSPRCQSGITEPASPICSPNRPPMVNMTSCTLSCKRPPICDRSTALDSVPECSATLAPGIDVTTGCPRCRIPSNRDCSTATCAPSVCSTGTLPQPDASNFCCLTCRPRPPCNPATCASSFAELRVCGSGETPAFDETTCCPTCRIEDPSTDRPGTDGTCTADNIRKCMQRRPVCEPGQRPVFDPSKACCGSCRRPQVLCDLTSVAECATTVRDCASGEEPVLLSTSCCPSCRPAEPTCTTTCTDSEICIRPRDVNGEAQPFVCRAFDLRRFIVNSRNSTRADVLRRFKANNVRQIIFELVERYCDKAENNDVCEKYRTMVIRSTRCTRTSADGVAPVTLECKIPRAASTSTRSNDSPSAMVSSAVTSSDEYEVQAEGGSSTSAATRDSLSLAVASILIALSMLAACVEAL</sequence>
<proteinExistence type="predicted"/>
<evidence type="ECO:0008006" key="5">
    <source>
        <dbReference type="Google" id="ProtNLM"/>
    </source>
</evidence>
<dbReference type="AlphaFoldDB" id="A0A0L0DJM1"/>
<evidence type="ECO:0000256" key="1">
    <source>
        <dbReference type="SAM" id="MobiDB-lite"/>
    </source>
</evidence>
<feature type="compositionally biased region" description="Polar residues" evidence="1">
    <location>
        <begin position="482"/>
        <end position="502"/>
    </location>
</feature>
<protein>
    <recommendedName>
        <fullName evidence="5">TNFR-Cys domain-containing protein</fullName>
    </recommendedName>
</protein>
<feature type="signal peptide" evidence="2">
    <location>
        <begin position="1"/>
        <end position="19"/>
    </location>
</feature>
<dbReference type="OMA" id="KCVPSQM"/>
<dbReference type="Proteomes" id="UP000054408">
    <property type="component" value="Unassembled WGS sequence"/>
</dbReference>
<evidence type="ECO:0000313" key="4">
    <source>
        <dbReference type="Proteomes" id="UP000054408"/>
    </source>
</evidence>
<dbReference type="EMBL" id="GL349436">
    <property type="protein sequence ID" value="KNC52306.1"/>
    <property type="molecule type" value="Genomic_DNA"/>
</dbReference>
<organism evidence="3 4">
    <name type="scientific">Thecamonas trahens ATCC 50062</name>
    <dbReference type="NCBI Taxonomy" id="461836"/>
    <lineage>
        <taxon>Eukaryota</taxon>
        <taxon>Apusozoa</taxon>
        <taxon>Apusomonadida</taxon>
        <taxon>Apusomonadidae</taxon>
        <taxon>Thecamonas</taxon>
    </lineage>
</organism>